<organism evidence="3 4">
    <name type="scientific">Rubus argutus</name>
    <name type="common">Southern blackberry</name>
    <dbReference type="NCBI Taxonomy" id="59490"/>
    <lineage>
        <taxon>Eukaryota</taxon>
        <taxon>Viridiplantae</taxon>
        <taxon>Streptophyta</taxon>
        <taxon>Embryophyta</taxon>
        <taxon>Tracheophyta</taxon>
        <taxon>Spermatophyta</taxon>
        <taxon>Magnoliopsida</taxon>
        <taxon>eudicotyledons</taxon>
        <taxon>Gunneridae</taxon>
        <taxon>Pentapetalae</taxon>
        <taxon>rosids</taxon>
        <taxon>fabids</taxon>
        <taxon>Rosales</taxon>
        <taxon>Rosaceae</taxon>
        <taxon>Rosoideae</taxon>
        <taxon>Rosoideae incertae sedis</taxon>
        <taxon>Rubus</taxon>
    </lineage>
</organism>
<keyword evidence="4" id="KW-1185">Reference proteome</keyword>
<comment type="caution">
    <text evidence="3">The sequence shown here is derived from an EMBL/GenBank/DDBJ whole genome shotgun (WGS) entry which is preliminary data.</text>
</comment>
<keyword evidence="2" id="KW-1133">Transmembrane helix</keyword>
<evidence type="ECO:0000313" key="4">
    <source>
        <dbReference type="Proteomes" id="UP001457282"/>
    </source>
</evidence>
<keyword evidence="2" id="KW-0812">Transmembrane</keyword>
<dbReference type="PANTHER" id="PTHR33564">
    <property type="entry name" value="TRANSMEMBRANE PROTEIN"/>
    <property type="match status" value="1"/>
</dbReference>
<protein>
    <submittedName>
        <fullName evidence="3">Uncharacterized protein</fullName>
    </submittedName>
</protein>
<evidence type="ECO:0000256" key="2">
    <source>
        <dbReference type="SAM" id="Phobius"/>
    </source>
</evidence>
<evidence type="ECO:0000313" key="3">
    <source>
        <dbReference type="EMBL" id="KAK9923137.1"/>
    </source>
</evidence>
<dbReference type="AlphaFoldDB" id="A0AAW1WEH5"/>
<name>A0AAW1WEH5_RUBAR</name>
<dbReference type="PANTHER" id="PTHR33564:SF15">
    <property type="entry name" value="PROTEIN, PUTATIVE-RELATED"/>
    <property type="match status" value="1"/>
</dbReference>
<evidence type="ECO:0000256" key="1">
    <source>
        <dbReference type="SAM" id="MobiDB-lite"/>
    </source>
</evidence>
<feature type="compositionally biased region" description="Polar residues" evidence="1">
    <location>
        <begin position="38"/>
        <end position="58"/>
    </location>
</feature>
<reference evidence="3 4" key="1">
    <citation type="journal article" date="2023" name="G3 (Bethesda)">
        <title>A chromosome-length genome assembly and annotation of blackberry (Rubus argutus, cv. 'Hillquist').</title>
        <authorList>
            <person name="Bruna T."/>
            <person name="Aryal R."/>
            <person name="Dudchenko O."/>
            <person name="Sargent D.J."/>
            <person name="Mead D."/>
            <person name="Buti M."/>
            <person name="Cavallini A."/>
            <person name="Hytonen T."/>
            <person name="Andres J."/>
            <person name="Pham M."/>
            <person name="Weisz D."/>
            <person name="Mascagni F."/>
            <person name="Usai G."/>
            <person name="Natali L."/>
            <person name="Bassil N."/>
            <person name="Fernandez G.E."/>
            <person name="Lomsadze A."/>
            <person name="Armour M."/>
            <person name="Olukolu B."/>
            <person name="Poorten T."/>
            <person name="Britton C."/>
            <person name="Davik J."/>
            <person name="Ashrafi H."/>
            <person name="Aiden E.L."/>
            <person name="Borodovsky M."/>
            <person name="Worthington M."/>
        </authorList>
    </citation>
    <scope>NUCLEOTIDE SEQUENCE [LARGE SCALE GENOMIC DNA]</scope>
    <source>
        <strain evidence="3">PI 553951</strain>
    </source>
</reference>
<gene>
    <name evidence="3" type="ORF">M0R45_031570</name>
</gene>
<proteinExistence type="predicted"/>
<dbReference type="EMBL" id="JBEDUW010000006">
    <property type="protein sequence ID" value="KAK9923137.1"/>
    <property type="molecule type" value="Genomic_DNA"/>
</dbReference>
<feature type="transmembrane region" description="Helical" evidence="2">
    <location>
        <begin position="6"/>
        <end position="27"/>
    </location>
</feature>
<feature type="region of interest" description="Disordered" evidence="1">
    <location>
        <begin position="35"/>
        <end position="74"/>
    </location>
</feature>
<accession>A0AAW1WEH5</accession>
<sequence length="125" mass="14098">MSSVLSSQGLVLATAMAISSTIVFLAFSRKQTLPEPQFSENLNSHNSTKRSPTLRSCLSSGDKKRDGKKKRVSFAENVEEAKTVEKVVESSKRVERSCRNQIPENRVALYNGIRRDRVQRMECSY</sequence>
<keyword evidence="2" id="KW-0472">Membrane</keyword>
<dbReference type="Proteomes" id="UP001457282">
    <property type="component" value="Unassembled WGS sequence"/>
</dbReference>